<sequence>MRKLDFRNVVIAVVGAVINRSVLLMMNPFGIAYFACAYMYKPGRLLVAAASAVGMATAMPPGILLKYIGVILGIAAAVKVLEMRKKALTPLKMALICGIFITIAGFAYSVGLNGLERANVGQLALISSLEGVVSFAMVFVFDRAIRIFLFHKNDRLLSNEDQIGLGITIALCVFAFRNFLMNTHSVFETLILFVILYIGYCYGAGGGAIAGACIGSVMAYQQSDVSLPGFMAMIGILAGAFREKGRLASGLTFMAGVILTGYLGVPWLLDTASIQGVIAAVLVFLLLPEGLIARRKNALPSVESPDAPSGQELTKSRLKGFSESFKKLADTFNAGVSPRSCLSQEEMDAAFDELTRNVCGKCSRCDYCWEKEYYETYNAASNILDYYSKNGDMARSELPLSFKKRCINIDRFLNETSRVMEVAKLNLNWRNRMMESRLAIAGQLGEVAEIIEDFSQELDADVVVDRPEIAALRQRLALSKVNVKSLTVARKPNNRQSIYMVAKMRRGRCMTAKEICGLIREVFGKEFILAKGCRMVISKEFNTYEFVEGIHLKTIEGVACAVKNQEEVSGDSYMFMPLSGGQMIMSLSDGMGSGKLASEDSEYIIDLLEQLLDTGFGKQSAVRLINSLMFLRSDQKAFSTIDISILDLYSGICEFVKAGASTTYIKHKTGVEAIRSETLPVGAFTQADYEGTSRHMEDGDMIIMITDGIINQIEGEDKEETLGEYIRQLDGVSPQETANAILKYAMAESKYAINDDMTVLTCGVYKS</sequence>
<keyword evidence="2" id="KW-0472">Membrane</keyword>
<feature type="domain" description="PPM-type phosphatase" evidence="3">
    <location>
        <begin position="553"/>
        <end position="764"/>
    </location>
</feature>
<dbReference type="EC" id="3.1.3.16" evidence="4"/>
<protein>
    <submittedName>
        <fullName evidence="4">Stage II sporulation protein E</fullName>
        <ecNumber evidence="4">3.1.3.16</ecNumber>
    </submittedName>
</protein>
<feature type="transmembrane region" description="Helical" evidence="2">
    <location>
        <begin position="276"/>
        <end position="293"/>
    </location>
</feature>
<keyword evidence="1 4" id="KW-0378">Hydrolase</keyword>
<dbReference type="Gene3D" id="3.60.40.10">
    <property type="entry name" value="PPM-type phosphatase domain"/>
    <property type="match status" value="1"/>
</dbReference>
<gene>
    <name evidence="4" type="ORF">HNP82_003148</name>
</gene>
<feature type="transmembrane region" description="Helical" evidence="2">
    <location>
        <begin position="225"/>
        <end position="241"/>
    </location>
</feature>
<dbReference type="EMBL" id="JACHFW010000017">
    <property type="protein sequence ID" value="MBB5265996.1"/>
    <property type="molecule type" value="Genomic_DNA"/>
</dbReference>
<feature type="transmembrane region" description="Helical" evidence="2">
    <location>
        <begin position="162"/>
        <end position="180"/>
    </location>
</feature>
<name>A0A7W8HCJ8_9FIRM</name>
<dbReference type="RefSeq" id="WP_183776217.1">
    <property type="nucleotide sequence ID" value="NZ_JACHFW010000017.1"/>
</dbReference>
<evidence type="ECO:0000256" key="2">
    <source>
        <dbReference type="SAM" id="Phobius"/>
    </source>
</evidence>
<feature type="transmembrane region" description="Helical" evidence="2">
    <location>
        <begin position="247"/>
        <end position="269"/>
    </location>
</feature>
<dbReference type="PANTHER" id="PTHR43156">
    <property type="entry name" value="STAGE II SPORULATION PROTEIN E-RELATED"/>
    <property type="match status" value="1"/>
</dbReference>
<dbReference type="InterPro" id="IPR001932">
    <property type="entry name" value="PPM-type_phosphatase-like_dom"/>
</dbReference>
<evidence type="ECO:0000259" key="3">
    <source>
        <dbReference type="SMART" id="SM00331"/>
    </source>
</evidence>
<proteinExistence type="predicted"/>
<dbReference type="InterPro" id="IPR045768">
    <property type="entry name" value="SpoIIE_N"/>
</dbReference>
<comment type="caution">
    <text evidence="4">The sequence shown here is derived from an EMBL/GenBank/DDBJ whole genome shotgun (WGS) entry which is preliminary data.</text>
</comment>
<feature type="transmembrane region" description="Helical" evidence="2">
    <location>
        <begin position="123"/>
        <end position="141"/>
    </location>
</feature>
<feature type="transmembrane region" description="Helical" evidence="2">
    <location>
        <begin position="186"/>
        <end position="213"/>
    </location>
</feature>
<keyword evidence="2" id="KW-1133">Transmembrane helix</keyword>
<dbReference type="SUPFAM" id="SSF81606">
    <property type="entry name" value="PP2C-like"/>
    <property type="match status" value="1"/>
</dbReference>
<dbReference type="Proteomes" id="UP000543642">
    <property type="component" value="Unassembled WGS sequence"/>
</dbReference>
<dbReference type="InterPro" id="IPR036457">
    <property type="entry name" value="PPM-type-like_dom_sf"/>
</dbReference>
<dbReference type="AlphaFoldDB" id="A0A7W8HCJ8"/>
<evidence type="ECO:0000313" key="5">
    <source>
        <dbReference type="Proteomes" id="UP000543642"/>
    </source>
</evidence>
<reference evidence="4 5" key="1">
    <citation type="submission" date="2020-08" db="EMBL/GenBank/DDBJ databases">
        <title>Genomic Encyclopedia of Type Strains, Phase IV (KMG-IV): sequencing the most valuable type-strain genomes for metagenomic binning, comparative biology and taxonomic classification.</title>
        <authorList>
            <person name="Goeker M."/>
        </authorList>
    </citation>
    <scope>NUCLEOTIDE SEQUENCE [LARGE SCALE GENOMIC DNA]</scope>
    <source>
        <strain evidence="4 5">DSM 106146</strain>
    </source>
</reference>
<dbReference type="SMART" id="SM00331">
    <property type="entry name" value="PP2C_SIG"/>
    <property type="match status" value="1"/>
</dbReference>
<dbReference type="Pfam" id="PF07228">
    <property type="entry name" value="SpoIIE"/>
    <property type="match status" value="1"/>
</dbReference>
<accession>A0A7W8HCJ8</accession>
<evidence type="ECO:0000256" key="1">
    <source>
        <dbReference type="ARBA" id="ARBA00022801"/>
    </source>
</evidence>
<feature type="transmembrane region" description="Helical" evidence="2">
    <location>
        <begin position="93"/>
        <end position="111"/>
    </location>
</feature>
<keyword evidence="2" id="KW-0812">Transmembrane</keyword>
<dbReference type="GO" id="GO:0004722">
    <property type="term" value="F:protein serine/threonine phosphatase activity"/>
    <property type="evidence" value="ECO:0007669"/>
    <property type="project" value="UniProtKB-EC"/>
</dbReference>
<dbReference type="NCBIfam" id="TIGR02865">
    <property type="entry name" value="spore_II_E"/>
    <property type="match status" value="1"/>
</dbReference>
<keyword evidence="5" id="KW-1185">Reference proteome</keyword>
<dbReference type="InterPro" id="IPR014221">
    <property type="entry name" value="SpoII_E"/>
</dbReference>
<dbReference type="PANTHER" id="PTHR43156:SF2">
    <property type="entry name" value="STAGE II SPORULATION PROTEIN E"/>
    <property type="match status" value="1"/>
</dbReference>
<organism evidence="4 5">
    <name type="scientific">Catenibacillus scindens</name>
    <dbReference type="NCBI Taxonomy" id="673271"/>
    <lineage>
        <taxon>Bacteria</taxon>
        <taxon>Bacillati</taxon>
        <taxon>Bacillota</taxon>
        <taxon>Clostridia</taxon>
        <taxon>Lachnospirales</taxon>
        <taxon>Lachnospiraceae</taxon>
        <taxon>Catenibacillus</taxon>
    </lineage>
</organism>
<evidence type="ECO:0000313" key="4">
    <source>
        <dbReference type="EMBL" id="MBB5265996.1"/>
    </source>
</evidence>
<dbReference type="InterPro" id="IPR052016">
    <property type="entry name" value="Bact_Sigma-Reg"/>
</dbReference>
<dbReference type="Pfam" id="PF19732">
    <property type="entry name" value="SpoIIE_N"/>
    <property type="match status" value="1"/>
</dbReference>